<dbReference type="Proteomes" id="UP000244890">
    <property type="component" value="Chromosome"/>
</dbReference>
<proteinExistence type="predicted"/>
<dbReference type="RefSeq" id="WP_052087250.1">
    <property type="nucleotide sequence ID" value="NZ_CP021886.1"/>
</dbReference>
<protein>
    <recommendedName>
        <fullName evidence="6">LPS export ABC transporter periplasmic protein LptC</fullName>
    </recommendedName>
</protein>
<evidence type="ECO:0008006" key="6">
    <source>
        <dbReference type="Google" id="ProtNLM"/>
    </source>
</evidence>
<name>A0A2U8FH82_9HELI</name>
<reference evidence="3 4" key="1">
    <citation type="journal article" date="2014" name="Genome Announc.">
        <title>Draft genome sequences of eight enterohepatic helicobacter species isolated from both laboratory and wild rodents.</title>
        <authorList>
            <person name="Sheh A."/>
            <person name="Shen Z."/>
            <person name="Fox J.G."/>
        </authorList>
    </citation>
    <scope>NUCLEOTIDE SEQUENCE [LARGE SCALE GENOMIC DNA]</scope>
    <source>
        <strain evidence="3 4">MIT-03-7007</strain>
    </source>
</reference>
<sequence length="195" mass="22783">MKSLSNHQQLQRFLIASHFTRGNLVIYFFLILSLFSILMVGVLGIDKENKTLFPQEAIVRFEIFDFNYYKISPLGVEIFAYGKIGRENKKQENELEDFNINHYLFDTHTQETLHSHFALYDNNTINFPQGVYYIRNDTQFWSQRATYTPSLKELLGNGDFIIASNTYRIKGKNITYKDNKISANTIKGILITDKE</sequence>
<reference evidence="3" key="3">
    <citation type="submission" date="2018-04" db="EMBL/GenBank/DDBJ databases">
        <authorList>
            <person name="Sheh A."/>
            <person name="Shen Z."/>
            <person name="Mannion A.J."/>
            <person name="Fox J.G."/>
        </authorList>
    </citation>
    <scope>NUCLEOTIDE SEQUENCE</scope>
    <source>
        <strain evidence="3">MIT-03-7007</strain>
    </source>
</reference>
<dbReference type="EMBL" id="CP021886">
    <property type="protein sequence ID" value="AWI34925.1"/>
    <property type="molecule type" value="Genomic_DNA"/>
</dbReference>
<organism evidence="2 5">
    <name type="scientific">Helicobacter apodemus</name>
    <dbReference type="NCBI Taxonomy" id="135569"/>
    <lineage>
        <taxon>Bacteria</taxon>
        <taxon>Pseudomonadati</taxon>
        <taxon>Campylobacterota</taxon>
        <taxon>Epsilonproteobacteria</taxon>
        <taxon>Campylobacterales</taxon>
        <taxon>Helicobacteraceae</taxon>
        <taxon>Helicobacter</taxon>
    </lineage>
</organism>
<reference evidence="2 5" key="2">
    <citation type="submission" date="2017-06" db="EMBL/GenBank/DDBJ databases">
        <title>Complete genome of Helicobacter apodemus.</title>
        <authorList>
            <person name="Cho S."/>
        </authorList>
    </citation>
    <scope>NUCLEOTIDE SEQUENCE [LARGE SCALE GENOMIC DNA]</scope>
    <source>
        <strain evidence="2">SCJK1</strain>
        <strain evidence="5">SNUVETPUB-15-01</strain>
    </source>
</reference>
<keyword evidence="4" id="KW-1185">Reference proteome</keyword>
<evidence type="ECO:0000313" key="3">
    <source>
        <dbReference type="EMBL" id="TLE16052.1"/>
    </source>
</evidence>
<evidence type="ECO:0000256" key="1">
    <source>
        <dbReference type="SAM" id="Phobius"/>
    </source>
</evidence>
<dbReference type="KEGG" id="had:CDV25_09245"/>
<gene>
    <name evidence="2" type="ORF">CDV25_09245</name>
    <name evidence="3" type="ORF">LS72_004835</name>
</gene>
<feature type="transmembrane region" description="Helical" evidence="1">
    <location>
        <begin position="24"/>
        <end position="45"/>
    </location>
</feature>
<evidence type="ECO:0000313" key="2">
    <source>
        <dbReference type="EMBL" id="AWI34925.1"/>
    </source>
</evidence>
<dbReference type="AlphaFoldDB" id="A0A2U8FH82"/>
<keyword evidence="1" id="KW-0472">Membrane</keyword>
<dbReference type="EMBL" id="JRPC02000010">
    <property type="protein sequence ID" value="TLE16052.1"/>
    <property type="molecule type" value="Genomic_DNA"/>
</dbReference>
<dbReference type="OrthoDB" id="5322295at2"/>
<accession>A0A2U8FH82</accession>
<evidence type="ECO:0000313" key="5">
    <source>
        <dbReference type="Proteomes" id="UP000244890"/>
    </source>
</evidence>
<keyword evidence="1" id="KW-1133">Transmembrane helix</keyword>
<evidence type="ECO:0000313" key="4">
    <source>
        <dbReference type="Proteomes" id="UP000029920"/>
    </source>
</evidence>
<dbReference type="Proteomes" id="UP000029920">
    <property type="component" value="Unassembled WGS sequence"/>
</dbReference>
<keyword evidence="1" id="KW-0812">Transmembrane</keyword>